<gene>
    <name evidence="5" type="ORF">TCM_025825</name>
</gene>
<evidence type="ECO:0000259" key="4">
    <source>
        <dbReference type="Pfam" id="PF00685"/>
    </source>
</evidence>
<comment type="similarity">
    <text evidence="1 3">Belongs to the sulfotransferase 1 family.</text>
</comment>
<reference evidence="5 6" key="1">
    <citation type="journal article" date="2013" name="Genome Biol.">
        <title>The genome sequence of the most widely cultivated cacao type and its use to identify candidate genes regulating pod color.</title>
        <authorList>
            <person name="Motamayor J.C."/>
            <person name="Mockaitis K."/>
            <person name="Schmutz J."/>
            <person name="Haiminen N."/>
            <person name="Iii D.L."/>
            <person name="Cornejo O."/>
            <person name="Findley S.D."/>
            <person name="Zheng P."/>
            <person name="Utro F."/>
            <person name="Royaert S."/>
            <person name="Saski C."/>
            <person name="Jenkins J."/>
            <person name="Podicheti R."/>
            <person name="Zhao M."/>
            <person name="Scheffler B.E."/>
            <person name="Stack J.C."/>
            <person name="Feltus F.A."/>
            <person name="Mustiga G.M."/>
            <person name="Amores F."/>
            <person name="Phillips W."/>
            <person name="Marelli J.P."/>
            <person name="May G.D."/>
            <person name="Shapiro H."/>
            <person name="Ma J."/>
            <person name="Bustamante C.D."/>
            <person name="Schnell R.J."/>
            <person name="Main D."/>
            <person name="Gilbert D."/>
            <person name="Parida L."/>
            <person name="Kuhn D.N."/>
        </authorList>
    </citation>
    <scope>NUCLEOTIDE SEQUENCE [LARGE SCALE GENOMIC DNA]</scope>
    <source>
        <strain evidence="6">cv. Matina 1-6</strain>
    </source>
</reference>
<evidence type="ECO:0000256" key="3">
    <source>
        <dbReference type="RuleBase" id="RU361155"/>
    </source>
</evidence>
<feature type="domain" description="Sulfotransferase" evidence="4">
    <location>
        <begin position="73"/>
        <end position="332"/>
    </location>
</feature>
<accession>A0A061F083</accession>
<dbReference type="PANTHER" id="PTHR11783">
    <property type="entry name" value="SULFOTRANSFERASE SULT"/>
    <property type="match status" value="1"/>
</dbReference>
<dbReference type="InterPro" id="IPR027417">
    <property type="entry name" value="P-loop_NTPase"/>
</dbReference>
<protein>
    <recommendedName>
        <fullName evidence="3">Sulfotransferase</fullName>
        <ecNumber evidence="3">2.8.2.-</ecNumber>
    </recommendedName>
</protein>
<name>A0A061F083_THECC</name>
<dbReference type="InParanoid" id="A0A061F083"/>
<evidence type="ECO:0000313" key="6">
    <source>
        <dbReference type="Proteomes" id="UP000026915"/>
    </source>
</evidence>
<dbReference type="Gene3D" id="3.40.50.300">
    <property type="entry name" value="P-loop containing nucleotide triphosphate hydrolases"/>
    <property type="match status" value="1"/>
</dbReference>
<dbReference type="GO" id="GO:0008146">
    <property type="term" value="F:sulfotransferase activity"/>
    <property type="evidence" value="ECO:0000318"/>
    <property type="project" value="GO_Central"/>
</dbReference>
<dbReference type="EMBL" id="CM001883">
    <property type="protein sequence ID" value="EOY10466.1"/>
    <property type="molecule type" value="Genomic_DNA"/>
</dbReference>
<dbReference type="EC" id="2.8.2.-" evidence="3"/>
<evidence type="ECO:0000256" key="2">
    <source>
        <dbReference type="ARBA" id="ARBA00022679"/>
    </source>
</evidence>
<dbReference type="Pfam" id="PF00685">
    <property type="entry name" value="Sulfotransfer_1"/>
    <property type="match status" value="1"/>
</dbReference>
<dbReference type="HOGENOM" id="CLU_027239_0_1_1"/>
<dbReference type="GO" id="GO:0005737">
    <property type="term" value="C:cytoplasm"/>
    <property type="evidence" value="ECO:0000318"/>
    <property type="project" value="GO_Central"/>
</dbReference>
<sequence>MDTTEMISKDIVSIVSQDKEEPWDDDEFQELVQTLPKEKNWYGTHLYFYQGFWCASRVFRAMICFQKHFQALDSDIFLTSIPKSGTTWLKALTFSIVNRNQFAREENPLLSSNPHQLVPVFEYDLYLNNPCPDLENSCPYQPRMFSTHLPYAFLPPSIKDSNSKIVYICRNPMDMFISLWFFTDKLRPDNVEPLSLDEAFEKFCQGMHDFGPFFDHVLGYWKASQENPNRILFLQYEDLKENINFHIKKLGKFLGFPFSEVEEEQGVVEEIARMCSFGNLKELDVNKNGMHTFGIAHNTLFRKAEVGNWCNYLTPSMVEYFKKLIQDKLDKSEVVFARTLGEVNKVIDSLAKLGVDRVEMFCIWLGSVTKRQDNMSNNGSQRAALFLWLVASDRLGMEDA</sequence>
<organism evidence="5 6">
    <name type="scientific">Theobroma cacao</name>
    <name type="common">Cacao</name>
    <name type="synonym">Cocoa</name>
    <dbReference type="NCBI Taxonomy" id="3641"/>
    <lineage>
        <taxon>Eukaryota</taxon>
        <taxon>Viridiplantae</taxon>
        <taxon>Streptophyta</taxon>
        <taxon>Embryophyta</taxon>
        <taxon>Tracheophyta</taxon>
        <taxon>Spermatophyta</taxon>
        <taxon>Magnoliopsida</taxon>
        <taxon>eudicotyledons</taxon>
        <taxon>Gunneridae</taxon>
        <taxon>Pentapetalae</taxon>
        <taxon>rosids</taxon>
        <taxon>malvids</taxon>
        <taxon>Malvales</taxon>
        <taxon>Malvaceae</taxon>
        <taxon>Byttnerioideae</taxon>
        <taxon>Theobroma</taxon>
    </lineage>
</organism>
<evidence type="ECO:0000256" key="1">
    <source>
        <dbReference type="ARBA" id="ARBA00005771"/>
    </source>
</evidence>
<dbReference type="InterPro" id="IPR000863">
    <property type="entry name" value="Sulfotransferase_dom"/>
</dbReference>
<evidence type="ECO:0000313" key="5">
    <source>
        <dbReference type="EMBL" id="EOY10466.1"/>
    </source>
</evidence>
<dbReference type="GO" id="GO:0051923">
    <property type="term" value="P:sulfation"/>
    <property type="evidence" value="ECO:0000318"/>
    <property type="project" value="GO_Central"/>
</dbReference>
<keyword evidence="2 3" id="KW-0808">Transferase</keyword>
<dbReference type="OMA" id="GMRYLDE"/>
<keyword evidence="6" id="KW-1185">Reference proteome</keyword>
<dbReference type="Proteomes" id="UP000026915">
    <property type="component" value="Chromosome 5"/>
</dbReference>
<dbReference type="SUPFAM" id="SSF52540">
    <property type="entry name" value="P-loop containing nucleoside triphosphate hydrolases"/>
    <property type="match status" value="1"/>
</dbReference>
<dbReference type="eggNOG" id="KOG1584">
    <property type="taxonomic scope" value="Eukaryota"/>
</dbReference>
<dbReference type="AlphaFoldDB" id="A0A061F083"/>
<dbReference type="Gramene" id="EOY10466">
    <property type="protein sequence ID" value="EOY10466"/>
    <property type="gene ID" value="TCM_025825"/>
</dbReference>
<proteinExistence type="inferred from homology"/>